<feature type="transmembrane region" description="Helical" evidence="5">
    <location>
        <begin position="9"/>
        <end position="29"/>
    </location>
</feature>
<reference evidence="7 8" key="1">
    <citation type="journal article" date="2017" name="BMC Genomics">
        <title>Comparative genomic and phylogenomic analyses of the Bifidobacteriaceae family.</title>
        <authorList>
            <person name="Lugli G.A."/>
            <person name="Milani C."/>
            <person name="Turroni F."/>
            <person name="Duranti S."/>
            <person name="Mancabelli L."/>
            <person name="Mangifesta M."/>
            <person name="Ferrario C."/>
            <person name="Modesto M."/>
            <person name="Mattarelli P."/>
            <person name="Jiri K."/>
            <person name="van Sinderen D."/>
            <person name="Ventura M."/>
        </authorList>
    </citation>
    <scope>NUCLEOTIDE SEQUENCE [LARGE SCALE GENOMIC DNA]</scope>
    <source>
        <strain evidence="7 8">DSM 28807</strain>
    </source>
</reference>
<dbReference type="SUPFAM" id="SSF161098">
    <property type="entry name" value="MetI-like"/>
    <property type="match status" value="1"/>
</dbReference>
<keyword evidence="4 5" id="KW-0472">Membrane</keyword>
<name>A0A261FUH4_9BIFI</name>
<keyword evidence="2 5" id="KW-0812">Transmembrane</keyword>
<feature type="transmembrane region" description="Helical" evidence="5">
    <location>
        <begin position="150"/>
        <end position="171"/>
    </location>
</feature>
<dbReference type="GO" id="GO:0005886">
    <property type="term" value="C:plasma membrane"/>
    <property type="evidence" value="ECO:0007669"/>
    <property type="project" value="UniProtKB-SubCell"/>
</dbReference>
<evidence type="ECO:0000313" key="8">
    <source>
        <dbReference type="Proteomes" id="UP000216352"/>
    </source>
</evidence>
<evidence type="ECO:0000313" key="7">
    <source>
        <dbReference type="EMBL" id="OZG62830.1"/>
    </source>
</evidence>
<dbReference type="InterPro" id="IPR035906">
    <property type="entry name" value="MetI-like_sf"/>
</dbReference>
<feature type="transmembrane region" description="Helical" evidence="5">
    <location>
        <begin position="249"/>
        <end position="275"/>
    </location>
</feature>
<proteinExistence type="inferred from homology"/>
<dbReference type="GO" id="GO:0055085">
    <property type="term" value="P:transmembrane transport"/>
    <property type="evidence" value="ECO:0007669"/>
    <property type="project" value="InterPro"/>
</dbReference>
<comment type="caution">
    <text evidence="7">The sequence shown here is derived from an EMBL/GenBank/DDBJ whole genome shotgun (WGS) entry which is preliminary data.</text>
</comment>
<accession>A0A261FUH4</accession>
<keyword evidence="8" id="KW-1185">Reference proteome</keyword>
<dbReference type="CDD" id="cd06261">
    <property type="entry name" value="TM_PBP2"/>
    <property type="match status" value="1"/>
</dbReference>
<sequence length="329" mass="36027">MKYFARKLGFYVVALWAALTLNFFLPRIMPGDPVDIMVSRLAQKGQVTEATRQAIELLLGADDSVPLWQQYLNYFAQIFRGDLGVSVAYFPTPVATVISETLPWTVGLVGVSTIIAFLLGVTLGTIAGWKRGSWVDNLIPVTTLFQSIPYFWLALILLYVFALQIHAFPLYGGYDVWNVTPGLSWDFVGSVIRYGTLPALTIVISSVGGWMLGMRNMMVTTLSEDYILTAEAKGLSRGRIMRSYAARNAIMPSISGFAISLGFVVAGSVVAESVFSYPGIGFALLTAVQNNDYTLMQGIFLIITISVLGANLLMDLLYGVIDPRTRTQG</sequence>
<feature type="transmembrane region" description="Helical" evidence="5">
    <location>
        <begin position="295"/>
        <end position="321"/>
    </location>
</feature>
<dbReference type="Proteomes" id="UP000216352">
    <property type="component" value="Unassembled WGS sequence"/>
</dbReference>
<evidence type="ECO:0000256" key="3">
    <source>
        <dbReference type="ARBA" id="ARBA00022989"/>
    </source>
</evidence>
<dbReference type="Pfam" id="PF00528">
    <property type="entry name" value="BPD_transp_1"/>
    <property type="match status" value="1"/>
</dbReference>
<feature type="transmembrane region" description="Helical" evidence="5">
    <location>
        <begin position="104"/>
        <end position="129"/>
    </location>
</feature>
<dbReference type="AlphaFoldDB" id="A0A261FUH4"/>
<keyword evidence="3 5" id="KW-1133">Transmembrane helix</keyword>
<comment type="similarity">
    <text evidence="5">Belongs to the binding-protein-dependent transport system permease family.</text>
</comment>
<dbReference type="RefSeq" id="WP_072726893.1">
    <property type="nucleotide sequence ID" value="NZ_BDIS01000027.1"/>
</dbReference>
<dbReference type="OrthoDB" id="9778910at2"/>
<feature type="domain" description="ABC transmembrane type-1" evidence="6">
    <location>
        <begin position="102"/>
        <end position="314"/>
    </location>
</feature>
<evidence type="ECO:0000256" key="1">
    <source>
        <dbReference type="ARBA" id="ARBA00004141"/>
    </source>
</evidence>
<dbReference type="InterPro" id="IPR000515">
    <property type="entry name" value="MetI-like"/>
</dbReference>
<evidence type="ECO:0000256" key="2">
    <source>
        <dbReference type="ARBA" id="ARBA00022692"/>
    </source>
</evidence>
<comment type="subcellular location">
    <subcellularLocation>
        <location evidence="5">Cell membrane</location>
        <topology evidence="5">Multi-pass membrane protein</topology>
    </subcellularLocation>
    <subcellularLocation>
        <location evidence="1">Membrane</location>
        <topology evidence="1">Multi-pass membrane protein</topology>
    </subcellularLocation>
</comment>
<organism evidence="7 8">
    <name type="scientific">Bifidobacterium lemurum</name>
    <dbReference type="NCBI Taxonomy" id="1603886"/>
    <lineage>
        <taxon>Bacteria</taxon>
        <taxon>Bacillati</taxon>
        <taxon>Actinomycetota</taxon>
        <taxon>Actinomycetes</taxon>
        <taxon>Bifidobacteriales</taxon>
        <taxon>Bifidobacteriaceae</taxon>
        <taxon>Bifidobacterium</taxon>
    </lineage>
</organism>
<evidence type="ECO:0000256" key="5">
    <source>
        <dbReference type="RuleBase" id="RU363032"/>
    </source>
</evidence>
<gene>
    <name evidence="7" type="ORF">BLEM_0498</name>
</gene>
<dbReference type="PANTHER" id="PTHR43376:SF1">
    <property type="entry name" value="OLIGOPEPTIDE TRANSPORT SYSTEM PERMEASE PROTEIN"/>
    <property type="match status" value="1"/>
</dbReference>
<dbReference type="Gene3D" id="1.10.3720.10">
    <property type="entry name" value="MetI-like"/>
    <property type="match status" value="1"/>
</dbReference>
<evidence type="ECO:0000256" key="4">
    <source>
        <dbReference type="ARBA" id="ARBA00023136"/>
    </source>
</evidence>
<dbReference type="PROSITE" id="PS50928">
    <property type="entry name" value="ABC_TM1"/>
    <property type="match status" value="1"/>
</dbReference>
<dbReference type="PANTHER" id="PTHR43376">
    <property type="entry name" value="OLIGOPEPTIDE TRANSPORT SYSTEM PERMEASE PROTEIN"/>
    <property type="match status" value="1"/>
</dbReference>
<keyword evidence="5" id="KW-0813">Transport</keyword>
<evidence type="ECO:0000259" key="6">
    <source>
        <dbReference type="PROSITE" id="PS50928"/>
    </source>
</evidence>
<dbReference type="STRING" id="1603886.GCA_001895165_02049"/>
<dbReference type="EMBL" id="MWWX01000003">
    <property type="protein sequence ID" value="OZG62830.1"/>
    <property type="molecule type" value="Genomic_DNA"/>
</dbReference>
<protein>
    <submittedName>
        <fullName evidence="7">Peptide ABC transporter permease</fullName>
    </submittedName>
</protein>
<feature type="transmembrane region" description="Helical" evidence="5">
    <location>
        <begin position="191"/>
        <end position="212"/>
    </location>
</feature>